<feature type="transmembrane region" description="Helical" evidence="2">
    <location>
        <begin position="103"/>
        <end position="123"/>
    </location>
</feature>
<dbReference type="Gene3D" id="1.10.287.1260">
    <property type="match status" value="2"/>
</dbReference>
<evidence type="ECO:0000313" key="4">
    <source>
        <dbReference type="Proteomes" id="UP000321954"/>
    </source>
</evidence>
<dbReference type="InterPro" id="IPR011014">
    <property type="entry name" value="MscS_channel_TM-2"/>
</dbReference>
<feature type="transmembrane region" description="Helical" evidence="2">
    <location>
        <begin position="155"/>
        <end position="176"/>
    </location>
</feature>
<dbReference type="InterPro" id="IPR008910">
    <property type="entry name" value="MSC_TM_helix"/>
</dbReference>
<feature type="transmembrane region" description="Helical" evidence="2">
    <location>
        <begin position="188"/>
        <end position="211"/>
    </location>
</feature>
<dbReference type="PANTHER" id="PTHR30221:SF1">
    <property type="entry name" value="SMALL-CONDUCTANCE MECHANOSENSITIVE CHANNEL"/>
    <property type="match status" value="1"/>
</dbReference>
<dbReference type="Pfam" id="PF05552">
    <property type="entry name" value="MS_channel_1st_1"/>
    <property type="match status" value="2"/>
</dbReference>
<dbReference type="Proteomes" id="UP000321954">
    <property type="component" value="Chromosome"/>
</dbReference>
<dbReference type="GO" id="GO:0016020">
    <property type="term" value="C:membrane"/>
    <property type="evidence" value="ECO:0007669"/>
    <property type="project" value="InterPro"/>
</dbReference>
<dbReference type="SUPFAM" id="SSF82861">
    <property type="entry name" value="Mechanosensitive channel protein MscS (YggB), transmembrane region"/>
    <property type="match status" value="1"/>
</dbReference>
<evidence type="ECO:0000313" key="3">
    <source>
        <dbReference type="EMBL" id="QED37692.1"/>
    </source>
</evidence>
<reference evidence="3 4" key="1">
    <citation type="submission" date="2019-08" db="EMBL/GenBank/DDBJ databases">
        <title>Antarcticibacterium arcticum sp. nov., a bacterium isolated from marine sediment of the Canadian Beaufort Sea.</title>
        <authorList>
            <person name="Lee Y.M."/>
            <person name="Baek K."/>
            <person name="Lee D.-H."/>
            <person name="Shin S.C."/>
            <person name="Jin Y.K."/>
            <person name="Park Y."/>
        </authorList>
    </citation>
    <scope>NUCLEOTIDE SEQUENCE [LARGE SCALE GENOMIC DNA]</scope>
    <source>
        <strain evidence="3 4">PAMC 28998</strain>
    </source>
</reference>
<feature type="compositionally biased region" description="Basic and acidic residues" evidence="1">
    <location>
        <begin position="495"/>
        <end position="508"/>
    </location>
</feature>
<feature type="transmembrane region" description="Helical" evidence="2">
    <location>
        <begin position="350"/>
        <end position="370"/>
    </location>
</feature>
<evidence type="ECO:0000256" key="2">
    <source>
        <dbReference type="SAM" id="Phobius"/>
    </source>
</evidence>
<dbReference type="AlphaFoldDB" id="A0A5B8YIE1"/>
<feature type="region of interest" description="Disordered" evidence="1">
    <location>
        <begin position="393"/>
        <end position="508"/>
    </location>
</feature>
<dbReference type="GO" id="GO:0008381">
    <property type="term" value="F:mechanosensitive monoatomic ion channel activity"/>
    <property type="evidence" value="ECO:0007669"/>
    <property type="project" value="InterPro"/>
</dbReference>
<keyword evidence="2" id="KW-0812">Transmembrane</keyword>
<feature type="transmembrane region" description="Helical" evidence="2">
    <location>
        <begin position="291"/>
        <end position="312"/>
    </location>
</feature>
<feature type="transmembrane region" description="Helical" evidence="2">
    <location>
        <begin position="251"/>
        <end position="271"/>
    </location>
</feature>
<feature type="transmembrane region" description="Helical" evidence="2">
    <location>
        <begin position="20"/>
        <end position="44"/>
    </location>
</feature>
<feature type="compositionally biased region" description="Basic and acidic residues" evidence="1">
    <location>
        <begin position="393"/>
        <end position="403"/>
    </location>
</feature>
<dbReference type="EMBL" id="CP042476">
    <property type="protein sequence ID" value="QED37692.1"/>
    <property type="molecule type" value="Genomic_DNA"/>
</dbReference>
<accession>A0A5B8YIE1</accession>
<feature type="compositionally biased region" description="Basic and acidic residues" evidence="1">
    <location>
        <begin position="475"/>
        <end position="485"/>
    </location>
</feature>
<sequence length="508" mass="56500">MENEFEYFGNRVINFLPDLLAALLILLIGWLIARGIKALIVKLLRRTHWDEKVFGKTTEGDTNVFLANIVYYLLMIIVILVVLEVLGINEALAPLGNMLNEFLLFIPNLIGAILIGFIGYLLAKFVSNLVHIGGSVLDKFVDRTGFKDTDKLVRILRKVVFIVIFIPFLIQAFNALQMDAISQPANDILYAFTEMIGQILVAAIILIVFIWGGKYLANFLEDLFRSLGLDNAAEKIQIHNMIGANQSLSKIFANLIYFFLVFFGIITAVDILGLDRLSIILNEILEVTGQIIFGLIILAIGNYISLLIYNTMTRSSNNTFIAGIVRWASLALFIAIALRTMGIANEIVELAFGLILGAIAVAVALSYGLGGRDAAGEHFRDIIKKVRAEAAEIPAEKTPDLSRNRPTPNRGDQFRTGEQGSFDRPSGRPDEPTSRTDRPFSGNPDPDYPADVKGTENRPHRPEDPNQGGITRDPQNPEKPYRRSDDDDTSGFDPNDPRRRDDPNEPLL</sequence>
<feature type="compositionally biased region" description="Basic and acidic residues" evidence="1">
    <location>
        <begin position="425"/>
        <end position="438"/>
    </location>
</feature>
<dbReference type="NCBIfam" id="NF033912">
    <property type="entry name" value="msc"/>
    <property type="match status" value="1"/>
</dbReference>
<dbReference type="RefSeq" id="WP_146833324.1">
    <property type="nucleotide sequence ID" value="NZ_CP042476.1"/>
</dbReference>
<organism evidence="3 4">
    <name type="scientific">Antarcticibacterium arcticum</name>
    <dbReference type="NCBI Taxonomy" id="2585771"/>
    <lineage>
        <taxon>Bacteria</taxon>
        <taxon>Pseudomonadati</taxon>
        <taxon>Bacteroidota</taxon>
        <taxon>Flavobacteriia</taxon>
        <taxon>Flavobacteriales</taxon>
        <taxon>Flavobacteriaceae</taxon>
        <taxon>Antarcticibacterium</taxon>
    </lineage>
</organism>
<name>A0A5B8YIE1_9FLAO</name>
<evidence type="ECO:0000256" key="1">
    <source>
        <dbReference type="SAM" id="MobiDB-lite"/>
    </source>
</evidence>
<feature type="transmembrane region" description="Helical" evidence="2">
    <location>
        <begin position="65"/>
        <end position="83"/>
    </location>
</feature>
<dbReference type="OrthoDB" id="1411407at2"/>
<dbReference type="InterPro" id="IPR045275">
    <property type="entry name" value="MscS_archaea/bacteria_type"/>
</dbReference>
<dbReference type="PANTHER" id="PTHR30221">
    <property type="entry name" value="SMALL-CONDUCTANCE MECHANOSENSITIVE CHANNEL"/>
    <property type="match status" value="1"/>
</dbReference>
<keyword evidence="4" id="KW-1185">Reference proteome</keyword>
<dbReference type="KEGG" id="anp:FK178_08130"/>
<protein>
    <submittedName>
        <fullName evidence="3">Uncharacterized protein</fullName>
    </submittedName>
</protein>
<keyword evidence="2" id="KW-0472">Membrane</keyword>
<keyword evidence="2" id="KW-1133">Transmembrane helix</keyword>
<feature type="transmembrane region" description="Helical" evidence="2">
    <location>
        <begin position="324"/>
        <end position="344"/>
    </location>
</feature>
<gene>
    <name evidence="3" type="ORF">FK178_08130</name>
</gene>
<feature type="compositionally biased region" description="Basic and acidic residues" evidence="1">
    <location>
        <begin position="453"/>
        <end position="464"/>
    </location>
</feature>
<proteinExistence type="predicted"/>